<dbReference type="Proteomes" id="UP000000763">
    <property type="component" value="Chromosome 7"/>
</dbReference>
<sequence>MLLVHFVNTERINKVVIYFDSSSICVSPGFGGLTGGAPAVRPAASRRFDWQAHGGQTGGDRSRRQTFLAVRPIDLHRSDRR</sequence>
<reference evidence="2" key="1">
    <citation type="journal article" date="2005" name="Nature">
        <title>The map-based sequence of the rice genome.</title>
        <authorList>
            <consortium name="International rice genome sequencing project (IRGSP)"/>
            <person name="Matsumoto T."/>
            <person name="Wu J."/>
            <person name="Kanamori H."/>
            <person name="Katayose Y."/>
            <person name="Fujisawa M."/>
            <person name="Namiki N."/>
            <person name="Mizuno H."/>
            <person name="Yamamoto K."/>
            <person name="Antonio B.A."/>
            <person name="Baba T."/>
            <person name="Sakata K."/>
            <person name="Nagamura Y."/>
            <person name="Aoki H."/>
            <person name="Arikawa K."/>
            <person name="Arita K."/>
            <person name="Bito T."/>
            <person name="Chiden Y."/>
            <person name="Fujitsuka N."/>
            <person name="Fukunaka R."/>
            <person name="Hamada M."/>
            <person name="Harada C."/>
            <person name="Hayashi A."/>
            <person name="Hijishita S."/>
            <person name="Honda M."/>
            <person name="Hosokawa S."/>
            <person name="Ichikawa Y."/>
            <person name="Idonuma A."/>
            <person name="Iijima M."/>
            <person name="Ikeda M."/>
            <person name="Ikeno M."/>
            <person name="Ito K."/>
            <person name="Ito S."/>
            <person name="Ito T."/>
            <person name="Ito Y."/>
            <person name="Ito Y."/>
            <person name="Iwabuchi A."/>
            <person name="Kamiya K."/>
            <person name="Karasawa W."/>
            <person name="Kurita K."/>
            <person name="Katagiri S."/>
            <person name="Kikuta A."/>
            <person name="Kobayashi H."/>
            <person name="Kobayashi N."/>
            <person name="Machita K."/>
            <person name="Maehara T."/>
            <person name="Masukawa M."/>
            <person name="Mizubayashi T."/>
            <person name="Mukai Y."/>
            <person name="Nagasaki H."/>
            <person name="Nagata Y."/>
            <person name="Naito S."/>
            <person name="Nakashima M."/>
            <person name="Nakama Y."/>
            <person name="Nakamichi Y."/>
            <person name="Nakamura M."/>
            <person name="Meguro A."/>
            <person name="Negishi M."/>
            <person name="Ohta I."/>
            <person name="Ohta T."/>
            <person name="Okamoto M."/>
            <person name="Ono N."/>
            <person name="Saji S."/>
            <person name="Sakaguchi M."/>
            <person name="Sakai K."/>
            <person name="Shibata M."/>
            <person name="Shimokawa T."/>
            <person name="Song J."/>
            <person name="Takazaki Y."/>
            <person name="Terasawa K."/>
            <person name="Tsugane M."/>
            <person name="Tsuji K."/>
            <person name="Ueda S."/>
            <person name="Waki K."/>
            <person name="Yamagata H."/>
            <person name="Yamamoto M."/>
            <person name="Yamamoto S."/>
            <person name="Yamane H."/>
            <person name="Yoshiki S."/>
            <person name="Yoshihara R."/>
            <person name="Yukawa K."/>
            <person name="Zhong H."/>
            <person name="Yano M."/>
            <person name="Yuan Q."/>
            <person name="Ouyang S."/>
            <person name="Liu J."/>
            <person name="Jones K.M."/>
            <person name="Gansberger K."/>
            <person name="Moffat K."/>
            <person name="Hill J."/>
            <person name="Bera J."/>
            <person name="Fadrosh D."/>
            <person name="Jin S."/>
            <person name="Johri S."/>
            <person name="Kim M."/>
            <person name="Overton L."/>
            <person name="Reardon M."/>
            <person name="Tsitrin T."/>
            <person name="Vuong H."/>
            <person name="Weaver B."/>
            <person name="Ciecko A."/>
            <person name="Tallon L."/>
            <person name="Jackson J."/>
            <person name="Pai G."/>
            <person name="Aken S.V."/>
            <person name="Utterback T."/>
            <person name="Reidmuller S."/>
            <person name="Feldblyum T."/>
            <person name="Hsiao J."/>
            <person name="Zismann V."/>
            <person name="Iobst S."/>
            <person name="de Vazeille A.R."/>
            <person name="Buell C.R."/>
            <person name="Ying K."/>
            <person name="Li Y."/>
            <person name="Lu T."/>
            <person name="Huang Y."/>
            <person name="Zhao Q."/>
            <person name="Feng Q."/>
            <person name="Zhang L."/>
            <person name="Zhu J."/>
            <person name="Weng Q."/>
            <person name="Mu J."/>
            <person name="Lu Y."/>
            <person name="Fan D."/>
            <person name="Liu Y."/>
            <person name="Guan J."/>
            <person name="Zhang Y."/>
            <person name="Yu S."/>
            <person name="Liu X."/>
            <person name="Zhang Y."/>
            <person name="Hong G."/>
            <person name="Han B."/>
            <person name="Choisne N."/>
            <person name="Demange N."/>
            <person name="Orjeda G."/>
            <person name="Samain S."/>
            <person name="Cattolico L."/>
            <person name="Pelletier E."/>
            <person name="Couloux A."/>
            <person name="Segurens B."/>
            <person name="Wincker P."/>
            <person name="D'Hont A."/>
            <person name="Scarpelli C."/>
            <person name="Weissenbach J."/>
            <person name="Salanoubat M."/>
            <person name="Quetier F."/>
            <person name="Yu Y."/>
            <person name="Kim H.R."/>
            <person name="Rambo T."/>
            <person name="Currie J."/>
            <person name="Collura K."/>
            <person name="Luo M."/>
            <person name="Yang T."/>
            <person name="Ammiraju J.S.S."/>
            <person name="Engler F."/>
            <person name="Soderlund C."/>
            <person name="Wing R.A."/>
            <person name="Palmer L.E."/>
            <person name="de la Bastide M."/>
            <person name="Spiegel L."/>
            <person name="Nascimento L."/>
            <person name="Zutavern T."/>
            <person name="O'Shaughnessy A."/>
            <person name="Dike S."/>
            <person name="Dedhia N."/>
            <person name="Preston R."/>
            <person name="Balija V."/>
            <person name="McCombie W.R."/>
            <person name="Chow T."/>
            <person name="Chen H."/>
            <person name="Chung M."/>
            <person name="Chen C."/>
            <person name="Shaw J."/>
            <person name="Wu H."/>
            <person name="Hsiao K."/>
            <person name="Chao Y."/>
            <person name="Chu M."/>
            <person name="Cheng C."/>
            <person name="Hour A."/>
            <person name="Lee P."/>
            <person name="Lin S."/>
            <person name="Lin Y."/>
            <person name="Liou J."/>
            <person name="Liu S."/>
            <person name="Hsing Y."/>
            <person name="Raghuvanshi S."/>
            <person name="Mohanty A."/>
            <person name="Bharti A.K."/>
            <person name="Gaur A."/>
            <person name="Gupta V."/>
            <person name="Kumar D."/>
            <person name="Ravi V."/>
            <person name="Vij S."/>
            <person name="Kapur A."/>
            <person name="Khurana P."/>
            <person name="Khurana P."/>
            <person name="Khurana J.P."/>
            <person name="Tyagi A.K."/>
            <person name="Gaikwad K."/>
            <person name="Singh A."/>
            <person name="Dalal V."/>
            <person name="Srivastava S."/>
            <person name="Dixit A."/>
            <person name="Pal A.K."/>
            <person name="Ghazi I.A."/>
            <person name="Yadav M."/>
            <person name="Pandit A."/>
            <person name="Bhargava A."/>
            <person name="Sureshbabu K."/>
            <person name="Batra K."/>
            <person name="Sharma T.R."/>
            <person name="Mohapatra T."/>
            <person name="Singh N.K."/>
            <person name="Messing J."/>
            <person name="Nelson A.B."/>
            <person name="Fuks G."/>
            <person name="Kavchok S."/>
            <person name="Keizer G."/>
            <person name="Linton E."/>
            <person name="Llaca V."/>
            <person name="Song R."/>
            <person name="Tanyolac B."/>
            <person name="Young S."/>
            <person name="Ho-Il K."/>
            <person name="Hahn J.H."/>
            <person name="Sangsakoo G."/>
            <person name="Vanavichit A."/>
            <person name="de Mattos Luiz.A.T."/>
            <person name="Zimmer P.D."/>
            <person name="Malone G."/>
            <person name="Dellagostin O."/>
            <person name="de Oliveira A.C."/>
            <person name="Bevan M."/>
            <person name="Bancroft I."/>
            <person name="Minx P."/>
            <person name="Cordum H."/>
            <person name="Wilson R."/>
            <person name="Cheng Z."/>
            <person name="Jin W."/>
            <person name="Jiang J."/>
            <person name="Leong S.A."/>
            <person name="Iwama H."/>
            <person name="Gojobori T."/>
            <person name="Itoh T."/>
            <person name="Niimura Y."/>
            <person name="Fujii Y."/>
            <person name="Habara T."/>
            <person name="Sakai H."/>
            <person name="Sato Y."/>
            <person name="Wilson G."/>
            <person name="Kumar K."/>
            <person name="McCouch S."/>
            <person name="Juretic N."/>
            <person name="Hoen D."/>
            <person name="Wright S."/>
            <person name="Bruskiewich R."/>
            <person name="Bureau T."/>
            <person name="Miyao A."/>
            <person name="Hirochika H."/>
            <person name="Nishikawa T."/>
            <person name="Kadowaki K."/>
            <person name="Sugiura M."/>
            <person name="Burr B."/>
            <person name="Sasaki T."/>
        </authorList>
    </citation>
    <scope>NUCLEOTIDE SEQUENCE [LARGE SCALE GENOMIC DNA]</scope>
    <source>
        <strain evidence="2">cv. Nipponbare</strain>
    </source>
</reference>
<proteinExistence type="predicted"/>
<reference evidence="2" key="2">
    <citation type="journal article" date="2008" name="Nucleic Acids Res.">
        <title>The rice annotation project database (RAP-DB): 2008 update.</title>
        <authorList>
            <consortium name="The rice annotation project (RAP)"/>
        </authorList>
    </citation>
    <scope>GENOME REANNOTATION</scope>
    <source>
        <strain evidence="2">cv. Nipponbare</strain>
    </source>
</reference>
<accession>Q7F183</accession>
<dbReference type="AlphaFoldDB" id="Q7F183"/>
<gene>
    <name evidence="1" type="primary">OJ1779_B07.135</name>
</gene>
<dbReference type="EMBL" id="AP003963">
    <property type="protein sequence ID" value="BAC20014.1"/>
    <property type="molecule type" value="Genomic_DNA"/>
</dbReference>
<evidence type="ECO:0000313" key="1">
    <source>
        <dbReference type="EMBL" id="BAC20014.1"/>
    </source>
</evidence>
<name>Q7F183_ORYSJ</name>
<organism evidence="1 2">
    <name type="scientific">Oryza sativa subsp. japonica</name>
    <name type="common">Rice</name>
    <dbReference type="NCBI Taxonomy" id="39947"/>
    <lineage>
        <taxon>Eukaryota</taxon>
        <taxon>Viridiplantae</taxon>
        <taxon>Streptophyta</taxon>
        <taxon>Embryophyta</taxon>
        <taxon>Tracheophyta</taxon>
        <taxon>Spermatophyta</taxon>
        <taxon>Magnoliopsida</taxon>
        <taxon>Liliopsida</taxon>
        <taxon>Poales</taxon>
        <taxon>Poaceae</taxon>
        <taxon>BOP clade</taxon>
        <taxon>Oryzoideae</taxon>
        <taxon>Oryzeae</taxon>
        <taxon>Oryzinae</taxon>
        <taxon>Oryza</taxon>
        <taxon>Oryza sativa</taxon>
    </lineage>
</organism>
<protein>
    <submittedName>
        <fullName evidence="1">Uncharacterized protein</fullName>
    </submittedName>
</protein>
<evidence type="ECO:0000313" key="2">
    <source>
        <dbReference type="Proteomes" id="UP000000763"/>
    </source>
</evidence>